<dbReference type="SUPFAM" id="SSF52266">
    <property type="entry name" value="SGNH hydrolase"/>
    <property type="match status" value="1"/>
</dbReference>
<gene>
    <name evidence="2" type="ORF">J8F10_20140</name>
</gene>
<dbReference type="GO" id="GO:0016787">
    <property type="term" value="F:hydrolase activity"/>
    <property type="evidence" value="ECO:0007669"/>
    <property type="project" value="UniProtKB-KW"/>
</dbReference>
<evidence type="ECO:0000313" key="2">
    <source>
        <dbReference type="EMBL" id="MBP3957565.1"/>
    </source>
</evidence>
<keyword evidence="2" id="KW-0378">Hydrolase</keyword>
<dbReference type="InterPro" id="IPR036514">
    <property type="entry name" value="SGNH_hydro_sf"/>
</dbReference>
<keyword evidence="3" id="KW-1185">Reference proteome</keyword>
<name>A0ABS5BV15_9BACT</name>
<comment type="caution">
    <text evidence="2">The sequence shown here is derived from an EMBL/GenBank/DDBJ whole genome shotgun (WGS) entry which is preliminary data.</text>
</comment>
<protein>
    <submittedName>
        <fullName evidence="2">SGNH/GDSL hydrolase family protein</fullName>
    </submittedName>
</protein>
<reference evidence="2 3" key="1">
    <citation type="submission" date="2021-04" db="EMBL/GenBank/DDBJ databases">
        <authorList>
            <person name="Ivanova A."/>
        </authorList>
    </citation>
    <scope>NUCLEOTIDE SEQUENCE [LARGE SCALE GENOMIC DNA]</scope>
    <source>
        <strain evidence="2 3">G18</strain>
    </source>
</reference>
<dbReference type="Pfam" id="PF13472">
    <property type="entry name" value="Lipase_GDSL_2"/>
    <property type="match status" value="1"/>
</dbReference>
<sequence>MSHVVLLGDSIFDNARYVPDRPPVIEQVRRGLPPDWKATLVAVDGHTVTGIAMQLPRVPTNATHLVVSVGGNDALLASGLLREPAATVGDALATIAESLVEFRAAYTAMVKSVCALGKPTAFCTIYDAIPVLGGAERTALAAFNDVISRAAIGAGLPLIDLRVTCAHVDDYSPLSPIEPSVVGGAKIADAICRMVAGHDFRSGRTVVWV</sequence>
<organism evidence="2 3">
    <name type="scientific">Gemmata palustris</name>
    <dbReference type="NCBI Taxonomy" id="2822762"/>
    <lineage>
        <taxon>Bacteria</taxon>
        <taxon>Pseudomonadati</taxon>
        <taxon>Planctomycetota</taxon>
        <taxon>Planctomycetia</taxon>
        <taxon>Gemmatales</taxon>
        <taxon>Gemmataceae</taxon>
        <taxon>Gemmata</taxon>
    </lineage>
</organism>
<dbReference type="RefSeq" id="WP_210656745.1">
    <property type="nucleotide sequence ID" value="NZ_JAGKQQ010000001.1"/>
</dbReference>
<evidence type="ECO:0000313" key="3">
    <source>
        <dbReference type="Proteomes" id="UP000676565"/>
    </source>
</evidence>
<feature type="domain" description="SGNH hydrolase-type esterase" evidence="1">
    <location>
        <begin position="6"/>
        <end position="166"/>
    </location>
</feature>
<accession>A0ABS5BV15</accession>
<proteinExistence type="predicted"/>
<dbReference type="Gene3D" id="3.40.50.1110">
    <property type="entry name" value="SGNH hydrolase"/>
    <property type="match status" value="1"/>
</dbReference>
<dbReference type="InterPro" id="IPR013830">
    <property type="entry name" value="SGNH_hydro"/>
</dbReference>
<dbReference type="Proteomes" id="UP000676565">
    <property type="component" value="Unassembled WGS sequence"/>
</dbReference>
<dbReference type="EMBL" id="JAGKQQ010000001">
    <property type="protein sequence ID" value="MBP3957565.1"/>
    <property type="molecule type" value="Genomic_DNA"/>
</dbReference>
<evidence type="ECO:0000259" key="1">
    <source>
        <dbReference type="Pfam" id="PF13472"/>
    </source>
</evidence>